<evidence type="ECO:0000256" key="5">
    <source>
        <dbReference type="ARBA" id="ARBA00023040"/>
    </source>
</evidence>
<keyword evidence="6 9" id="KW-0472">Membrane</keyword>
<dbReference type="SUPFAM" id="SSF81321">
    <property type="entry name" value="Family A G protein-coupled receptor-like"/>
    <property type="match status" value="1"/>
</dbReference>
<evidence type="ECO:0000256" key="4">
    <source>
        <dbReference type="ARBA" id="ARBA00022989"/>
    </source>
</evidence>
<dbReference type="GO" id="GO:0016020">
    <property type="term" value="C:membrane"/>
    <property type="evidence" value="ECO:0007669"/>
    <property type="project" value="UniProtKB-SubCell"/>
</dbReference>
<evidence type="ECO:0000256" key="3">
    <source>
        <dbReference type="ARBA" id="ARBA00022692"/>
    </source>
</evidence>
<proteinExistence type="inferred from homology"/>
<dbReference type="GO" id="GO:0004930">
    <property type="term" value="F:G protein-coupled receptor activity"/>
    <property type="evidence" value="ECO:0007669"/>
    <property type="project" value="UniProtKB-KW"/>
</dbReference>
<dbReference type="PANTHER" id="PTHR24235:SF29">
    <property type="entry name" value="GH23382P"/>
    <property type="match status" value="1"/>
</dbReference>
<evidence type="ECO:0000256" key="6">
    <source>
        <dbReference type="ARBA" id="ARBA00023136"/>
    </source>
</evidence>
<feature type="transmembrane region" description="Helical" evidence="9">
    <location>
        <begin position="106"/>
        <end position="131"/>
    </location>
</feature>
<sequence length="193" mass="21396">MLADHDGTQSLLSDAAAGEQAYQPQPLLFQTTKEPGLWQSDMVYPRNFYNIIQPYTTEESELHRAAAGFFKIKSGGATIIMNASLNATDATLVPELFYRHSMAMTAVYCVAYLLVFALGIVGNFFVIAVVFRSPRMRTVTNFFIVNLAIADILVIVFCLPATLMSNIFVHIQENVRAALKDISKEAYEDVLSA</sequence>
<dbReference type="PROSITE" id="PS50262">
    <property type="entry name" value="G_PROTEIN_RECEP_F1_2"/>
    <property type="match status" value="1"/>
</dbReference>
<evidence type="ECO:0000256" key="8">
    <source>
        <dbReference type="ARBA" id="ARBA00023224"/>
    </source>
</evidence>
<comment type="subcellular location">
    <subcellularLocation>
        <location evidence="1">Membrane</location>
        <topology evidence="1">Multi-pass membrane protein</topology>
    </subcellularLocation>
</comment>
<keyword evidence="4 9" id="KW-1133">Transmembrane helix</keyword>
<feature type="transmembrane region" description="Helical" evidence="9">
    <location>
        <begin position="143"/>
        <end position="169"/>
    </location>
</feature>
<evidence type="ECO:0000313" key="12">
    <source>
        <dbReference type="Proteomes" id="UP000410492"/>
    </source>
</evidence>
<reference evidence="11 12" key="1">
    <citation type="submission" date="2019-01" db="EMBL/GenBank/DDBJ databases">
        <authorList>
            <person name="Sayadi A."/>
        </authorList>
    </citation>
    <scope>NUCLEOTIDE SEQUENCE [LARGE SCALE GENOMIC DNA]</scope>
</reference>
<dbReference type="PANTHER" id="PTHR24235">
    <property type="entry name" value="NEUROPEPTIDE Y RECEPTOR"/>
    <property type="match status" value="1"/>
</dbReference>
<keyword evidence="3 9" id="KW-0812">Transmembrane</keyword>
<evidence type="ECO:0000256" key="9">
    <source>
        <dbReference type="SAM" id="Phobius"/>
    </source>
</evidence>
<name>A0A653D254_CALMS</name>
<dbReference type="InterPro" id="IPR017452">
    <property type="entry name" value="GPCR_Rhodpsn_7TM"/>
</dbReference>
<evidence type="ECO:0000313" key="11">
    <source>
        <dbReference type="EMBL" id="VEN54052.1"/>
    </source>
</evidence>
<dbReference type="Pfam" id="PF00001">
    <property type="entry name" value="7tm_1"/>
    <property type="match status" value="1"/>
</dbReference>
<dbReference type="PRINTS" id="PR00237">
    <property type="entry name" value="GPCRRHODOPSN"/>
</dbReference>
<dbReference type="Gene3D" id="1.20.1070.10">
    <property type="entry name" value="Rhodopsin 7-helix transmembrane proteins"/>
    <property type="match status" value="1"/>
</dbReference>
<dbReference type="InterPro" id="IPR000276">
    <property type="entry name" value="GPCR_Rhodpsn"/>
</dbReference>
<keyword evidence="8" id="KW-0807">Transducer</keyword>
<evidence type="ECO:0000256" key="1">
    <source>
        <dbReference type="ARBA" id="ARBA00004141"/>
    </source>
</evidence>
<gene>
    <name evidence="11" type="ORF">CALMAC_LOCUS13644</name>
</gene>
<dbReference type="Proteomes" id="UP000410492">
    <property type="component" value="Unassembled WGS sequence"/>
</dbReference>
<comment type="similarity">
    <text evidence="2">Belongs to the G-protein coupled receptor 1 family.</text>
</comment>
<feature type="domain" description="G-protein coupled receptors family 1 profile" evidence="10">
    <location>
        <begin position="122"/>
        <end position="164"/>
    </location>
</feature>
<dbReference type="OrthoDB" id="5975505at2759"/>
<keyword evidence="5" id="KW-0297">G-protein coupled receptor</keyword>
<protein>
    <recommendedName>
        <fullName evidence="10">G-protein coupled receptors family 1 profile domain-containing protein</fullName>
    </recommendedName>
</protein>
<dbReference type="EMBL" id="CAACVG010009750">
    <property type="protein sequence ID" value="VEN54052.1"/>
    <property type="molecule type" value="Genomic_DNA"/>
</dbReference>
<evidence type="ECO:0000256" key="2">
    <source>
        <dbReference type="ARBA" id="ARBA00010663"/>
    </source>
</evidence>
<accession>A0A653D254</accession>
<organism evidence="11 12">
    <name type="scientific">Callosobruchus maculatus</name>
    <name type="common">Southern cowpea weevil</name>
    <name type="synonym">Pulse bruchid</name>
    <dbReference type="NCBI Taxonomy" id="64391"/>
    <lineage>
        <taxon>Eukaryota</taxon>
        <taxon>Metazoa</taxon>
        <taxon>Ecdysozoa</taxon>
        <taxon>Arthropoda</taxon>
        <taxon>Hexapoda</taxon>
        <taxon>Insecta</taxon>
        <taxon>Pterygota</taxon>
        <taxon>Neoptera</taxon>
        <taxon>Endopterygota</taxon>
        <taxon>Coleoptera</taxon>
        <taxon>Polyphaga</taxon>
        <taxon>Cucujiformia</taxon>
        <taxon>Chrysomeloidea</taxon>
        <taxon>Chrysomelidae</taxon>
        <taxon>Bruchinae</taxon>
        <taxon>Bruchini</taxon>
        <taxon>Callosobruchus</taxon>
    </lineage>
</organism>
<keyword evidence="12" id="KW-1185">Reference proteome</keyword>
<evidence type="ECO:0000259" key="10">
    <source>
        <dbReference type="PROSITE" id="PS50262"/>
    </source>
</evidence>
<keyword evidence="7" id="KW-0675">Receptor</keyword>
<dbReference type="AlphaFoldDB" id="A0A653D254"/>
<evidence type="ECO:0000256" key="7">
    <source>
        <dbReference type="ARBA" id="ARBA00023170"/>
    </source>
</evidence>